<gene>
    <name evidence="2" type="ORF">EMPG_11928</name>
</gene>
<accession>A0A0H1BNJ5</accession>
<proteinExistence type="predicted"/>
<evidence type="ECO:0000313" key="3">
    <source>
        <dbReference type="Proteomes" id="UP000053573"/>
    </source>
</evidence>
<name>A0A0H1BNJ5_9EURO</name>
<dbReference type="Gene3D" id="3.40.430.10">
    <property type="entry name" value="Dihydrofolate Reductase, subunit A"/>
    <property type="match status" value="1"/>
</dbReference>
<evidence type="ECO:0000313" key="2">
    <source>
        <dbReference type="EMBL" id="KLJ13109.1"/>
    </source>
</evidence>
<dbReference type="InterPro" id="IPR024072">
    <property type="entry name" value="DHFR-like_dom_sf"/>
</dbReference>
<sequence length="130" mass="14012">MRIVMTDVRRCPTPAPAPDPALSSDVTATGTATATATAITTVGEKEAMAVENSVNGFECDTFFPLDGEELQQDGDRDHDHDDDDDGDDGDGGWRRVSAEDVSSWVGEEVKGGWVREGEVVLRVLGFERRA</sequence>
<dbReference type="STRING" id="2060906.A0A0H1BNJ5"/>
<evidence type="ECO:0000256" key="1">
    <source>
        <dbReference type="SAM" id="MobiDB-lite"/>
    </source>
</evidence>
<feature type="compositionally biased region" description="Acidic residues" evidence="1">
    <location>
        <begin position="80"/>
        <end position="90"/>
    </location>
</feature>
<dbReference type="OrthoDB" id="414698at2759"/>
<dbReference type="EMBL" id="LDEV01000487">
    <property type="protein sequence ID" value="KLJ13109.1"/>
    <property type="molecule type" value="Genomic_DNA"/>
</dbReference>
<comment type="caution">
    <text evidence="2">The sequence shown here is derived from an EMBL/GenBank/DDBJ whole genome shotgun (WGS) entry which is preliminary data.</text>
</comment>
<dbReference type="AlphaFoldDB" id="A0A0H1BNJ5"/>
<organism evidence="2 3">
    <name type="scientific">Blastomyces silverae</name>
    <dbReference type="NCBI Taxonomy" id="2060906"/>
    <lineage>
        <taxon>Eukaryota</taxon>
        <taxon>Fungi</taxon>
        <taxon>Dikarya</taxon>
        <taxon>Ascomycota</taxon>
        <taxon>Pezizomycotina</taxon>
        <taxon>Eurotiomycetes</taxon>
        <taxon>Eurotiomycetidae</taxon>
        <taxon>Onygenales</taxon>
        <taxon>Ajellomycetaceae</taxon>
        <taxon>Blastomyces</taxon>
    </lineage>
</organism>
<feature type="region of interest" description="Disordered" evidence="1">
    <location>
        <begin position="65"/>
        <end position="102"/>
    </location>
</feature>
<reference evidence="3" key="1">
    <citation type="journal article" date="2015" name="PLoS Genet.">
        <title>The dynamic genome and transcriptome of the human fungal pathogen Blastomyces and close relative Emmonsia.</title>
        <authorList>
            <person name="Munoz J.F."/>
            <person name="Gauthier G.M."/>
            <person name="Desjardins C.A."/>
            <person name="Gallo J.E."/>
            <person name="Holder J."/>
            <person name="Sullivan T.D."/>
            <person name="Marty A.J."/>
            <person name="Carmen J.C."/>
            <person name="Chen Z."/>
            <person name="Ding L."/>
            <person name="Gujja S."/>
            <person name="Magrini V."/>
            <person name="Misas E."/>
            <person name="Mitreva M."/>
            <person name="Priest M."/>
            <person name="Saif S."/>
            <person name="Whiston E.A."/>
            <person name="Young S."/>
            <person name="Zeng Q."/>
            <person name="Goldman W.E."/>
            <person name="Mardis E.R."/>
            <person name="Taylor J.W."/>
            <person name="McEwen J.G."/>
            <person name="Clay O.K."/>
            <person name="Klein B.S."/>
            <person name="Cuomo C.A."/>
        </authorList>
    </citation>
    <scope>NUCLEOTIDE SEQUENCE [LARGE SCALE GENOMIC DNA]</scope>
    <source>
        <strain evidence="3">UAMH 139</strain>
    </source>
</reference>
<dbReference type="Proteomes" id="UP000053573">
    <property type="component" value="Unassembled WGS sequence"/>
</dbReference>
<protein>
    <submittedName>
        <fullName evidence="2">Uncharacterized protein</fullName>
    </submittedName>
</protein>
<keyword evidence="3" id="KW-1185">Reference proteome</keyword>
<feature type="region of interest" description="Disordered" evidence="1">
    <location>
        <begin position="1"/>
        <end position="28"/>
    </location>
</feature>